<gene>
    <name evidence="9" type="ORF">BU14_0290s0006</name>
</gene>
<feature type="transmembrane region" description="Helical" evidence="7">
    <location>
        <begin position="622"/>
        <end position="641"/>
    </location>
</feature>
<dbReference type="PANTHER" id="PTHR11972:SF153">
    <property type="entry name" value="SUPEROXIDE-GENERATING NADPH OXIDASE HEAVY CHAIN SUBUNIT A"/>
    <property type="match status" value="1"/>
</dbReference>
<dbReference type="SUPFAM" id="SSF63380">
    <property type="entry name" value="Riboflavin synthase domain-like"/>
    <property type="match status" value="1"/>
</dbReference>
<feature type="transmembrane region" description="Helical" evidence="7">
    <location>
        <begin position="584"/>
        <end position="610"/>
    </location>
</feature>
<dbReference type="EMBL" id="KV918948">
    <property type="protein sequence ID" value="OSX74398.1"/>
    <property type="molecule type" value="Genomic_DNA"/>
</dbReference>
<feature type="compositionally biased region" description="Low complexity" evidence="6">
    <location>
        <begin position="288"/>
        <end position="301"/>
    </location>
</feature>
<feature type="transmembrane region" description="Helical" evidence="7">
    <location>
        <begin position="542"/>
        <end position="564"/>
    </location>
</feature>
<dbReference type="Pfam" id="PF01794">
    <property type="entry name" value="Ferric_reduct"/>
    <property type="match status" value="1"/>
</dbReference>
<keyword evidence="3 7" id="KW-1133">Transmembrane helix</keyword>
<dbReference type="GO" id="GO:0005886">
    <property type="term" value="C:plasma membrane"/>
    <property type="evidence" value="ECO:0007669"/>
    <property type="project" value="TreeGrafter"/>
</dbReference>
<evidence type="ECO:0000256" key="7">
    <source>
        <dbReference type="SAM" id="Phobius"/>
    </source>
</evidence>
<keyword evidence="4" id="KW-0560">Oxidoreductase</keyword>
<accession>A0A1X6P0L0</accession>
<evidence type="ECO:0000256" key="5">
    <source>
        <dbReference type="ARBA" id="ARBA00023136"/>
    </source>
</evidence>
<evidence type="ECO:0000256" key="6">
    <source>
        <dbReference type="SAM" id="MobiDB-lite"/>
    </source>
</evidence>
<organism evidence="9 10">
    <name type="scientific">Porphyra umbilicalis</name>
    <name type="common">Purple laver</name>
    <name type="synonym">Red alga</name>
    <dbReference type="NCBI Taxonomy" id="2786"/>
    <lineage>
        <taxon>Eukaryota</taxon>
        <taxon>Rhodophyta</taxon>
        <taxon>Bangiophyceae</taxon>
        <taxon>Bangiales</taxon>
        <taxon>Bangiaceae</taxon>
        <taxon>Porphyra</taxon>
    </lineage>
</organism>
<protein>
    <recommendedName>
        <fullName evidence="8">FAD-binding FR-type domain-containing protein</fullName>
    </recommendedName>
</protein>
<dbReference type="Pfam" id="PF08022">
    <property type="entry name" value="FAD_binding_8"/>
    <property type="match status" value="1"/>
</dbReference>
<keyword evidence="10" id="KW-1185">Reference proteome</keyword>
<dbReference type="PROSITE" id="PS51384">
    <property type="entry name" value="FAD_FR"/>
    <property type="match status" value="1"/>
</dbReference>
<reference evidence="9 10" key="1">
    <citation type="submission" date="2017-03" db="EMBL/GenBank/DDBJ databases">
        <title>WGS assembly of Porphyra umbilicalis.</title>
        <authorList>
            <person name="Brawley S.H."/>
            <person name="Blouin N.A."/>
            <person name="Ficko-Blean E."/>
            <person name="Wheeler G.L."/>
            <person name="Lohr M."/>
            <person name="Goodson H.V."/>
            <person name="Jenkins J.W."/>
            <person name="Blaby-Haas C.E."/>
            <person name="Helliwell K.E."/>
            <person name="Chan C."/>
            <person name="Marriage T."/>
            <person name="Bhattacharya D."/>
            <person name="Klein A.S."/>
            <person name="Badis Y."/>
            <person name="Brodie J."/>
            <person name="Cao Y."/>
            <person name="Collen J."/>
            <person name="Dittami S.M."/>
            <person name="Gachon C.M."/>
            <person name="Green B.R."/>
            <person name="Karpowicz S."/>
            <person name="Kim J.W."/>
            <person name="Kudahl U."/>
            <person name="Lin S."/>
            <person name="Michel G."/>
            <person name="Mittag M."/>
            <person name="Olson B.J."/>
            <person name="Pangilinan J."/>
            <person name="Peng Y."/>
            <person name="Qiu H."/>
            <person name="Shu S."/>
            <person name="Singer J.T."/>
            <person name="Smith A.G."/>
            <person name="Sprecher B.N."/>
            <person name="Wagner V."/>
            <person name="Wang W."/>
            <person name="Wang Z.-Y."/>
            <person name="Yan J."/>
            <person name="Yarish C."/>
            <person name="Zoeuner-Riek S."/>
            <person name="Zhuang Y."/>
            <person name="Zou Y."/>
            <person name="Lindquist E.A."/>
            <person name="Grimwood J."/>
            <person name="Barry K."/>
            <person name="Rokhsar D.S."/>
            <person name="Schmutz J."/>
            <person name="Stiller J.W."/>
            <person name="Grossman A.R."/>
            <person name="Prochnik S.E."/>
        </authorList>
    </citation>
    <scope>NUCLEOTIDE SEQUENCE [LARGE SCALE GENOMIC DNA]</scope>
    <source>
        <strain evidence="9">4086291</strain>
    </source>
</reference>
<dbReference type="Proteomes" id="UP000218209">
    <property type="component" value="Unassembled WGS sequence"/>
</dbReference>
<proteinExistence type="predicted"/>
<feature type="compositionally biased region" description="Acidic residues" evidence="6">
    <location>
        <begin position="425"/>
        <end position="446"/>
    </location>
</feature>
<dbReference type="Gene3D" id="2.40.30.10">
    <property type="entry name" value="Translation factors"/>
    <property type="match status" value="1"/>
</dbReference>
<dbReference type="InterPro" id="IPR013112">
    <property type="entry name" value="FAD-bd_8"/>
</dbReference>
<feature type="domain" description="FAD-binding FR-type" evidence="8">
    <location>
        <begin position="138"/>
        <end position="242"/>
    </location>
</feature>
<evidence type="ECO:0000256" key="4">
    <source>
        <dbReference type="ARBA" id="ARBA00023002"/>
    </source>
</evidence>
<dbReference type="GO" id="GO:0016491">
    <property type="term" value="F:oxidoreductase activity"/>
    <property type="evidence" value="ECO:0007669"/>
    <property type="project" value="UniProtKB-KW"/>
</dbReference>
<dbReference type="InterPro" id="IPR017927">
    <property type="entry name" value="FAD-bd_FR_type"/>
</dbReference>
<name>A0A1X6P0L0_PORUM</name>
<keyword evidence="5 7" id="KW-0472">Membrane</keyword>
<dbReference type="PANTHER" id="PTHR11972">
    <property type="entry name" value="NADPH OXIDASE"/>
    <property type="match status" value="1"/>
</dbReference>
<feature type="compositionally biased region" description="Low complexity" evidence="6">
    <location>
        <begin position="317"/>
        <end position="329"/>
    </location>
</feature>
<evidence type="ECO:0000256" key="3">
    <source>
        <dbReference type="ARBA" id="ARBA00022989"/>
    </source>
</evidence>
<dbReference type="Gene3D" id="3.40.50.80">
    <property type="entry name" value="Nucleotide-binding domain of ferredoxin-NADP reductase (FNR) module"/>
    <property type="match status" value="2"/>
</dbReference>
<dbReference type="CDD" id="cd06186">
    <property type="entry name" value="NOX_Duox_like_FAD_NADP"/>
    <property type="match status" value="1"/>
</dbReference>
<evidence type="ECO:0000256" key="1">
    <source>
        <dbReference type="ARBA" id="ARBA00004141"/>
    </source>
</evidence>
<feature type="region of interest" description="Disordered" evidence="6">
    <location>
        <begin position="281"/>
        <end position="371"/>
    </location>
</feature>
<dbReference type="AlphaFoldDB" id="A0A1X6P0L0"/>
<evidence type="ECO:0000259" key="8">
    <source>
        <dbReference type="PROSITE" id="PS51384"/>
    </source>
</evidence>
<sequence length="857" mass="91622">MSWLRNTPMNMVIPFDKAMPAFHMLVGRVFLAASLTHVAFHLPVYVVSKPWGPGYNGFTQLFITGSMLVALFGVLYGTSLRVNRSKRYELFWYSHAVCATLGFILLLIHGLHYGVYRTYRWVAGPMAVYIIDRLMRRAQQKEVRMSVSRDVGALKGDAMLCLRLPRTFTYGPGQYAEVKVPAISSIQWHPFTIASAPHEPELVFYIKKSGDWTGQLHKMFASTGATRVEVLVRGPYGSPAQHVGQFENVVLIGGGVGSTPFCGVVKSAHNWLTARPPSFRDAPPPSYASPHSPTAAAAAAAPDRRMHHSPSAATVQARARLSPRAPSASDFGGGSVADDLSSTGSRVPAGRDAEAAAALQPPGAPSSFTSEVLERRVAELDRLYSIADEEGNDRAFPPPSTLPGTSEGVTVPGMDDGDGVGGGALDDDDDEDDDDSSRLDDDEEADLASSADSIGRVLRQSAFINSTAGQQLIGLNFDADAEVVKARNGGGGGGRRTSILGAFFGGLTAGGDRRGTLPADVVRARTKRVATLQILHSVSVNLALLWAILARFTIVALAAIMRGFSPSTAGLAMFTRTGLVAADLALAAAATAPLVVSLACEMSILGVPVFFRQRGSLVDTLFLLPLLVAGLVLDALALGGVGSGATWFAAVNLLVLWPLLLLAMLYRLTRVVGSRLALAQNVQASHSLRSLDFVWTAPKQADDGWLVEELLPCAGSGAVRLHRHITRAAPEVEPWMLDYDEVPIKTTYQRPDWGALMAGITERSRSGTVVGVFFCGPHPMSKSIQEGIARATALSLARGYRRGAIGLDGSGEAEADVEAGDGTWKLARTAYQRSGKGRFADSYGSNVRFAFREENFL</sequence>
<feature type="transmembrane region" description="Helical" evidence="7">
    <location>
        <begin position="58"/>
        <end position="78"/>
    </location>
</feature>
<dbReference type="InterPro" id="IPR013130">
    <property type="entry name" value="Fe3_Rdtase_TM_dom"/>
</dbReference>
<dbReference type="InterPro" id="IPR039261">
    <property type="entry name" value="FNR_nucleotide-bd"/>
</dbReference>
<feature type="transmembrane region" description="Helical" evidence="7">
    <location>
        <begin position="647"/>
        <end position="666"/>
    </location>
</feature>
<keyword evidence="2 7" id="KW-0812">Transmembrane</keyword>
<dbReference type="InterPro" id="IPR017938">
    <property type="entry name" value="Riboflavin_synthase-like_b-brl"/>
</dbReference>
<comment type="subcellular location">
    <subcellularLocation>
        <location evidence="1">Membrane</location>
        <topology evidence="1">Multi-pass membrane protein</topology>
    </subcellularLocation>
</comment>
<dbReference type="OrthoDB" id="6101at2759"/>
<evidence type="ECO:0000313" key="9">
    <source>
        <dbReference type="EMBL" id="OSX74398.1"/>
    </source>
</evidence>
<feature type="region of interest" description="Disordered" evidence="6">
    <location>
        <begin position="388"/>
        <end position="451"/>
    </location>
</feature>
<feature type="transmembrane region" description="Helical" evidence="7">
    <location>
        <begin position="90"/>
        <end position="112"/>
    </location>
</feature>
<dbReference type="SUPFAM" id="SSF52343">
    <property type="entry name" value="Ferredoxin reductase-like, C-terminal NADP-linked domain"/>
    <property type="match status" value="1"/>
</dbReference>
<evidence type="ECO:0000256" key="2">
    <source>
        <dbReference type="ARBA" id="ARBA00022692"/>
    </source>
</evidence>
<dbReference type="InterPro" id="IPR050369">
    <property type="entry name" value="RBOH/FRE"/>
</dbReference>
<evidence type="ECO:0000313" key="10">
    <source>
        <dbReference type="Proteomes" id="UP000218209"/>
    </source>
</evidence>